<dbReference type="Gene3D" id="3.90.550.10">
    <property type="entry name" value="Spore Coat Polysaccharide Biosynthesis Protein SpsA, Chain A"/>
    <property type="match status" value="1"/>
</dbReference>
<dbReference type="Pfam" id="PF00535">
    <property type="entry name" value="Glycos_transf_2"/>
    <property type="match status" value="1"/>
</dbReference>
<comment type="caution">
    <text evidence="2">The sequence shown here is derived from an EMBL/GenBank/DDBJ whole genome shotgun (WGS) entry which is preliminary data.</text>
</comment>
<reference evidence="3" key="1">
    <citation type="journal article" date="2019" name="Int. J. Syst. Evol. Microbiol.">
        <title>The Global Catalogue of Microorganisms (GCM) 10K type strain sequencing project: providing services to taxonomists for standard genome sequencing and annotation.</title>
        <authorList>
            <consortium name="The Broad Institute Genomics Platform"/>
            <consortium name="The Broad Institute Genome Sequencing Center for Infectious Disease"/>
            <person name="Wu L."/>
            <person name="Ma J."/>
        </authorList>
    </citation>
    <scope>NUCLEOTIDE SEQUENCE [LARGE SCALE GENOMIC DNA]</scope>
    <source>
        <strain evidence="3">NBRC 110633</strain>
    </source>
</reference>
<dbReference type="PANTHER" id="PTHR22916">
    <property type="entry name" value="GLYCOSYLTRANSFERASE"/>
    <property type="match status" value="1"/>
</dbReference>
<evidence type="ECO:0000259" key="1">
    <source>
        <dbReference type="Pfam" id="PF00535"/>
    </source>
</evidence>
<evidence type="ECO:0000313" key="2">
    <source>
        <dbReference type="EMBL" id="GLR05473.1"/>
    </source>
</evidence>
<feature type="domain" description="Glycosyltransferase 2-like" evidence="1">
    <location>
        <begin position="2"/>
        <end position="93"/>
    </location>
</feature>
<organism evidence="2 3">
    <name type="scientific">Vibrio hyugaensis</name>
    <dbReference type="NCBI Taxonomy" id="1534743"/>
    <lineage>
        <taxon>Bacteria</taxon>
        <taxon>Pseudomonadati</taxon>
        <taxon>Pseudomonadota</taxon>
        <taxon>Gammaproteobacteria</taxon>
        <taxon>Vibrionales</taxon>
        <taxon>Vibrionaceae</taxon>
        <taxon>Vibrio</taxon>
    </lineage>
</organism>
<dbReference type="InterPro" id="IPR001173">
    <property type="entry name" value="Glyco_trans_2-like"/>
</dbReference>
<protein>
    <submittedName>
        <fullName evidence="2">Glycosyl transferase</fullName>
    </submittedName>
</protein>
<name>A0ABQ5Y6I9_9VIBR</name>
<accession>A0ABQ5Y6I9</accession>
<dbReference type="Proteomes" id="UP001156669">
    <property type="component" value="Unassembled WGS sequence"/>
</dbReference>
<evidence type="ECO:0000313" key="3">
    <source>
        <dbReference type="Proteomes" id="UP001156669"/>
    </source>
</evidence>
<dbReference type="CDD" id="cd00761">
    <property type="entry name" value="Glyco_tranf_GTA_type"/>
    <property type="match status" value="1"/>
</dbReference>
<dbReference type="PANTHER" id="PTHR22916:SF3">
    <property type="entry name" value="UDP-GLCNAC:BETAGAL BETA-1,3-N-ACETYLGLUCOSAMINYLTRANSFERASE-LIKE PROTEIN 1"/>
    <property type="match status" value="1"/>
</dbReference>
<gene>
    <name evidence="2" type="ORF">GCM10007906_30610</name>
</gene>
<dbReference type="InterPro" id="IPR029044">
    <property type="entry name" value="Nucleotide-diphossugar_trans"/>
</dbReference>
<proteinExistence type="predicted"/>
<keyword evidence="3" id="KW-1185">Reference proteome</keyword>
<keyword evidence="2" id="KW-0808">Transferase</keyword>
<dbReference type="EMBL" id="BSOE01000054">
    <property type="protein sequence ID" value="GLR05473.1"/>
    <property type="molecule type" value="Genomic_DNA"/>
</dbReference>
<dbReference type="GO" id="GO:0016740">
    <property type="term" value="F:transferase activity"/>
    <property type="evidence" value="ECO:0007669"/>
    <property type="project" value="UniProtKB-KW"/>
</dbReference>
<dbReference type="SUPFAM" id="SSF53448">
    <property type="entry name" value="Nucleotide-diphospho-sugar transferases"/>
    <property type="match status" value="1"/>
</dbReference>
<sequence length="225" mass="26124">MNQTYQNWEMIIVDDCSTDGSLEIIERFISNEPRIKLIRSSWNGGAAVARNTGISIAKGRFIAFLDSDDLWHETKLEKQIQFMLDNNVELSYTPYNRYHANGTLLGAFFPKSKLTYKDILKSNSIGCLTAIYDTQRIGKVFMPNISKRQDMGLWLRILKQVEYAHCYNEVLADYLAVQENSVSSNKLTAAKFQWRLYREVEKLDLKTSLYNFVNYFYYGVKKSKA</sequence>